<dbReference type="AlphaFoldDB" id="A0A5P1R9Q2"/>
<reference evidence="1 2" key="1">
    <citation type="journal article" date="2019" name="Biochem. Eng. J.">
        <title>Metabolic engineering of the marine bacteria Neptunomonas concharum for the production of acetoin and meso-2,3-butanediol from acetate.</title>
        <authorList>
            <person name="Li W."/>
            <person name="Pu N."/>
            <person name="Liu C.-X."/>
            <person name="Yuan Q.-P."/>
            <person name="Li Z.-J."/>
        </authorList>
    </citation>
    <scope>NUCLEOTIDE SEQUENCE [LARGE SCALE GENOMIC DNA]</scope>
    <source>
        <strain evidence="1 2">JCM17730</strain>
    </source>
</reference>
<evidence type="ECO:0000313" key="2">
    <source>
        <dbReference type="Proteomes" id="UP000324760"/>
    </source>
</evidence>
<sequence>MKLLNRSSLTLLAKAPFAEWVATLPVDEFGSSDISLGSLQKEGNVYLIGEVESEDDFRREIGQHWRAIFENELAAWDEMGDFWPSDLSLELFNQWFTVGHQLMVFDLTEETLLVAPLDNLSF</sequence>
<keyword evidence="2" id="KW-1185">Reference proteome</keyword>
<dbReference type="OrthoDB" id="5737962at2"/>
<organism evidence="1 2">
    <name type="scientific">Neptunomonas concharum</name>
    <dbReference type="NCBI Taxonomy" id="1031538"/>
    <lineage>
        <taxon>Bacteria</taxon>
        <taxon>Pseudomonadati</taxon>
        <taxon>Pseudomonadota</taxon>
        <taxon>Gammaproteobacteria</taxon>
        <taxon>Oceanospirillales</taxon>
        <taxon>Oceanospirillaceae</taxon>
        <taxon>Neptunomonas</taxon>
    </lineage>
</organism>
<evidence type="ECO:0008006" key="3">
    <source>
        <dbReference type="Google" id="ProtNLM"/>
    </source>
</evidence>
<name>A0A5P1R9Q2_9GAMM</name>
<accession>A0A5P1R9Q2</accession>
<dbReference type="Proteomes" id="UP000324760">
    <property type="component" value="Chromosome"/>
</dbReference>
<proteinExistence type="predicted"/>
<dbReference type="EMBL" id="CP043869">
    <property type="protein sequence ID" value="QEQ96333.1"/>
    <property type="molecule type" value="Genomic_DNA"/>
</dbReference>
<gene>
    <name evidence="1" type="ORF">F0U83_06210</name>
</gene>
<protein>
    <recommendedName>
        <fullName evidence="3">VacJ</fullName>
    </recommendedName>
</protein>
<dbReference type="KEGG" id="ncu:F0U83_06210"/>
<dbReference type="RefSeq" id="WP_138988712.1">
    <property type="nucleotide sequence ID" value="NZ_CP043869.1"/>
</dbReference>
<evidence type="ECO:0000313" key="1">
    <source>
        <dbReference type="EMBL" id="QEQ96333.1"/>
    </source>
</evidence>